<evidence type="ECO:0000256" key="6">
    <source>
        <dbReference type="ARBA" id="ARBA00022989"/>
    </source>
</evidence>
<evidence type="ECO:0000256" key="1">
    <source>
        <dbReference type="ARBA" id="ARBA00004429"/>
    </source>
</evidence>
<dbReference type="CDD" id="cd06261">
    <property type="entry name" value="TM_PBP2"/>
    <property type="match status" value="1"/>
</dbReference>
<dbReference type="PANTHER" id="PTHR43357:SF4">
    <property type="entry name" value="INNER MEMBRANE ABC TRANSPORTER PERMEASE PROTEIN YDCV"/>
    <property type="match status" value="1"/>
</dbReference>
<accession>E1R7B7</accession>
<evidence type="ECO:0000313" key="11">
    <source>
        <dbReference type="Proteomes" id="UP000002318"/>
    </source>
</evidence>
<keyword evidence="3" id="KW-1003">Cell membrane</keyword>
<comment type="subcellular location">
    <subcellularLocation>
        <location evidence="1">Cell inner membrane</location>
        <topology evidence="1">Multi-pass membrane protein</topology>
    </subcellularLocation>
    <subcellularLocation>
        <location evidence="8">Cell membrane</location>
        <topology evidence="8">Multi-pass membrane protein</topology>
    </subcellularLocation>
</comment>
<dbReference type="GO" id="GO:0005886">
    <property type="term" value="C:plasma membrane"/>
    <property type="evidence" value="ECO:0007669"/>
    <property type="project" value="UniProtKB-SubCell"/>
</dbReference>
<organism evidence="10 11">
    <name type="scientific">Sediminispirochaeta smaragdinae (strain DSM 11293 / JCM 15392 / SEBR 4228)</name>
    <name type="common">Spirochaeta smaragdinae</name>
    <dbReference type="NCBI Taxonomy" id="573413"/>
    <lineage>
        <taxon>Bacteria</taxon>
        <taxon>Pseudomonadati</taxon>
        <taxon>Spirochaetota</taxon>
        <taxon>Spirochaetia</taxon>
        <taxon>Spirochaetales</taxon>
        <taxon>Spirochaetaceae</taxon>
        <taxon>Sediminispirochaeta</taxon>
    </lineage>
</organism>
<keyword evidence="5 8" id="KW-0812">Transmembrane</keyword>
<proteinExistence type="inferred from homology"/>
<dbReference type="PROSITE" id="PS50928">
    <property type="entry name" value="ABC_TM1"/>
    <property type="match status" value="1"/>
</dbReference>
<feature type="transmembrane region" description="Helical" evidence="8">
    <location>
        <begin position="29"/>
        <end position="55"/>
    </location>
</feature>
<evidence type="ECO:0000256" key="7">
    <source>
        <dbReference type="ARBA" id="ARBA00023136"/>
    </source>
</evidence>
<keyword evidence="4" id="KW-0997">Cell inner membrane</keyword>
<feature type="transmembrane region" description="Helical" evidence="8">
    <location>
        <begin position="244"/>
        <end position="274"/>
    </location>
</feature>
<evidence type="ECO:0000259" key="9">
    <source>
        <dbReference type="PROSITE" id="PS50928"/>
    </source>
</evidence>
<dbReference type="OrthoDB" id="9782004at2"/>
<dbReference type="Proteomes" id="UP000002318">
    <property type="component" value="Chromosome"/>
</dbReference>
<dbReference type="AlphaFoldDB" id="E1R7B7"/>
<dbReference type="Gene3D" id="1.10.3720.10">
    <property type="entry name" value="MetI-like"/>
    <property type="match status" value="1"/>
</dbReference>
<dbReference type="InterPro" id="IPR000515">
    <property type="entry name" value="MetI-like"/>
</dbReference>
<evidence type="ECO:0000256" key="2">
    <source>
        <dbReference type="ARBA" id="ARBA00022448"/>
    </source>
</evidence>
<dbReference type="KEGG" id="ssm:Spirs_3534"/>
<protein>
    <submittedName>
        <fullName evidence="10">Binding-protein-dependent transport systems inner membrane component</fullName>
    </submittedName>
</protein>
<feature type="transmembrane region" description="Helical" evidence="8">
    <location>
        <begin position="124"/>
        <end position="148"/>
    </location>
</feature>
<sequence>MKAYEKAVVQVMKFLNPKRWVHMMGYKKFIEFMVLIVFILFFYGPLLHMFMLAFADTYEVPWVLPRTFGLKWWAYVLSQKSLVSSISLSFIIAFITTALSLAICLPAAYVLARYDFPGRKIVMLSFLLGNAFPHLGLFISMGIIFYKINLMGTFLGVLLIHMLGSMMLMIWLPAGAFRSIPRQQEEAARDAGAGPIRTFFHVTLPMAWPGIAVAAMFTFIASLGENQGTLLVGLPRYRTMPVEMYGVILDYPATAGAVFALILIIPNLILLLLLRKYVGADTISKGFKME</sequence>
<evidence type="ECO:0000313" key="10">
    <source>
        <dbReference type="EMBL" id="ADK82622.1"/>
    </source>
</evidence>
<dbReference type="STRING" id="573413.Spirs_3534"/>
<feature type="transmembrane region" description="Helical" evidence="8">
    <location>
        <begin position="198"/>
        <end position="224"/>
    </location>
</feature>
<keyword evidence="6 8" id="KW-1133">Transmembrane helix</keyword>
<dbReference type="RefSeq" id="WP_013256081.1">
    <property type="nucleotide sequence ID" value="NC_014364.1"/>
</dbReference>
<evidence type="ECO:0000256" key="4">
    <source>
        <dbReference type="ARBA" id="ARBA00022519"/>
    </source>
</evidence>
<feature type="domain" description="ABC transmembrane type-1" evidence="9">
    <location>
        <begin position="86"/>
        <end position="274"/>
    </location>
</feature>
<feature type="transmembrane region" description="Helical" evidence="8">
    <location>
        <begin position="154"/>
        <end position="177"/>
    </location>
</feature>
<dbReference type="InterPro" id="IPR035906">
    <property type="entry name" value="MetI-like_sf"/>
</dbReference>
<evidence type="ECO:0000256" key="5">
    <source>
        <dbReference type="ARBA" id="ARBA00022692"/>
    </source>
</evidence>
<dbReference type="PANTHER" id="PTHR43357">
    <property type="entry name" value="INNER MEMBRANE ABC TRANSPORTER PERMEASE PROTEIN YDCV"/>
    <property type="match status" value="1"/>
</dbReference>
<dbReference type="EMBL" id="CP002116">
    <property type="protein sequence ID" value="ADK82622.1"/>
    <property type="molecule type" value="Genomic_DNA"/>
</dbReference>
<gene>
    <name evidence="10" type="ordered locus">Spirs_3534</name>
</gene>
<dbReference type="Pfam" id="PF00528">
    <property type="entry name" value="BPD_transp_1"/>
    <property type="match status" value="1"/>
</dbReference>
<name>E1R7B7_SEDSS</name>
<keyword evidence="11" id="KW-1185">Reference proteome</keyword>
<dbReference type="HOGENOM" id="CLU_016047_3_1_12"/>
<feature type="transmembrane region" description="Helical" evidence="8">
    <location>
        <begin position="86"/>
        <end position="112"/>
    </location>
</feature>
<dbReference type="SUPFAM" id="SSF161098">
    <property type="entry name" value="MetI-like"/>
    <property type="match status" value="1"/>
</dbReference>
<evidence type="ECO:0000256" key="3">
    <source>
        <dbReference type="ARBA" id="ARBA00022475"/>
    </source>
</evidence>
<evidence type="ECO:0000256" key="8">
    <source>
        <dbReference type="RuleBase" id="RU363032"/>
    </source>
</evidence>
<keyword evidence="7 8" id="KW-0472">Membrane</keyword>
<dbReference type="GO" id="GO:0055085">
    <property type="term" value="P:transmembrane transport"/>
    <property type="evidence" value="ECO:0007669"/>
    <property type="project" value="InterPro"/>
</dbReference>
<comment type="similarity">
    <text evidence="8">Belongs to the binding-protein-dependent transport system permease family.</text>
</comment>
<dbReference type="eggNOG" id="COG1177">
    <property type="taxonomic scope" value="Bacteria"/>
</dbReference>
<reference evidence="10 11" key="1">
    <citation type="journal article" date="2010" name="Stand. Genomic Sci.">
        <title>Complete genome sequence of Spirochaeta smaragdinae type strain (SEBR 4228).</title>
        <authorList>
            <person name="Mavromatis K."/>
            <person name="Yasawong M."/>
            <person name="Chertkov O."/>
            <person name="Lapidus A."/>
            <person name="Lucas S."/>
            <person name="Nolan M."/>
            <person name="Del Rio T.G."/>
            <person name="Tice H."/>
            <person name="Cheng J.F."/>
            <person name="Pitluck S."/>
            <person name="Liolios K."/>
            <person name="Ivanova N."/>
            <person name="Tapia R."/>
            <person name="Han C."/>
            <person name="Bruce D."/>
            <person name="Goodwin L."/>
            <person name="Pati A."/>
            <person name="Chen A."/>
            <person name="Palaniappan K."/>
            <person name="Land M."/>
            <person name="Hauser L."/>
            <person name="Chang Y.J."/>
            <person name="Jeffries C.D."/>
            <person name="Detter J.C."/>
            <person name="Rohde M."/>
            <person name="Brambilla E."/>
            <person name="Spring S."/>
            <person name="Goker M."/>
            <person name="Sikorski J."/>
            <person name="Woyke T."/>
            <person name="Bristow J."/>
            <person name="Eisen J.A."/>
            <person name="Markowitz V."/>
            <person name="Hugenholtz P."/>
            <person name="Klenk H.P."/>
            <person name="Kyrpides N.C."/>
        </authorList>
    </citation>
    <scope>NUCLEOTIDE SEQUENCE [LARGE SCALE GENOMIC DNA]</scope>
    <source>
        <strain evidence="11">DSM 11293 / JCM 15392 / SEBR 4228</strain>
    </source>
</reference>
<keyword evidence="2 8" id="KW-0813">Transport</keyword>